<keyword evidence="1" id="KW-0175">Coiled coil</keyword>
<name>A0A9X9T7S2_METOG</name>
<feature type="transmembrane region" description="Helical" evidence="2">
    <location>
        <begin position="419"/>
        <end position="438"/>
    </location>
</feature>
<organism evidence="3 4">
    <name type="scientific">Methanogenium organophilum</name>
    <dbReference type="NCBI Taxonomy" id="2199"/>
    <lineage>
        <taxon>Archaea</taxon>
        <taxon>Methanobacteriati</taxon>
        <taxon>Methanobacteriota</taxon>
        <taxon>Stenosarchaea group</taxon>
        <taxon>Methanomicrobia</taxon>
        <taxon>Methanomicrobiales</taxon>
        <taxon>Methanomicrobiaceae</taxon>
        <taxon>Methanogenium</taxon>
    </lineage>
</organism>
<keyword evidence="2" id="KW-0472">Membrane</keyword>
<gene>
    <name evidence="3" type="ORF">OU421_09730</name>
</gene>
<dbReference type="Proteomes" id="UP001163096">
    <property type="component" value="Chromosome"/>
</dbReference>
<proteinExistence type="predicted"/>
<dbReference type="GeneID" id="76835382"/>
<sequence>MKRYIAPTLFVGLAILFAVLLIPFAAEPEIYSIDNIEGAGHFKNPIALKQISQEKTADLMPLMQEFIGSSGTIVLNVRLNNVEDAQEDLEEYRRAAKQFDNMVINLDMSESEIDEFRRKNAENLKNLEELVNDSAAFEELNHLEIQYQDENNPGKMYSIAYEGEALRKKIAREFADYQNTTAALAASGEAVDIDSEQSEFSVEAFAEYMDEIEQIQEERLQRVSEIHIEFQEELTLEIDPSSGIYGDTINATGIYSRTGEISSGKPVTLYIDSSEYTVSSCNLTGEYKIPITIKKMYAGTHLAYTRIDDVFSPIIPFSVTGTDGVLTLNVSMSGNTLSSSGRLTTEARSVIGAPVTIYIKSSDNENNATVYTDSVGEYSYETEVEAGEYTIRSVFSDPVYPVNDCRSSDSIVSFAQSNLYLYIILFVITATGAGYLIVRRRNSREISEDPSPKETTIFDQTEEYIPSEPLTDISEEDKGITPVEVTAVQEYRSRYLSERTALTPAKAAQILGDGFTAAIQKYSAQECSPSETMREYAAKLDDTCRKQAIEFVILYEAIVYGTDPQDEDELLSAWDEAIQCMGDE</sequence>
<feature type="coiled-coil region" evidence="1">
    <location>
        <begin position="75"/>
        <end position="133"/>
    </location>
</feature>
<reference evidence="3" key="1">
    <citation type="submission" date="2022-11" db="EMBL/GenBank/DDBJ databases">
        <title>Complete genome sequence of Methanogenium organophilum DSM 3596.</title>
        <authorList>
            <person name="Chen S.-C."/>
            <person name="Lai S.-J."/>
            <person name="You Y.-T."/>
        </authorList>
    </citation>
    <scope>NUCLEOTIDE SEQUENCE</scope>
    <source>
        <strain evidence="3">DSM 3596</strain>
    </source>
</reference>
<evidence type="ECO:0000313" key="4">
    <source>
        <dbReference type="Proteomes" id="UP001163096"/>
    </source>
</evidence>
<keyword evidence="2" id="KW-1133">Transmembrane helix</keyword>
<dbReference type="AlphaFoldDB" id="A0A9X9T7S2"/>
<evidence type="ECO:0000313" key="3">
    <source>
        <dbReference type="EMBL" id="WAI00701.1"/>
    </source>
</evidence>
<evidence type="ECO:0000256" key="2">
    <source>
        <dbReference type="SAM" id="Phobius"/>
    </source>
</evidence>
<evidence type="ECO:0000256" key="1">
    <source>
        <dbReference type="SAM" id="Coils"/>
    </source>
</evidence>
<dbReference type="KEGG" id="mou:OU421_09730"/>
<keyword evidence="2" id="KW-0812">Transmembrane</keyword>
<keyword evidence="4" id="KW-1185">Reference proteome</keyword>
<protein>
    <submittedName>
        <fullName evidence="3">DUF4129 domain-containing protein</fullName>
    </submittedName>
</protein>
<dbReference type="RefSeq" id="WP_268185906.1">
    <property type="nucleotide sequence ID" value="NZ_CP113361.1"/>
</dbReference>
<accession>A0A9X9T7S2</accession>
<dbReference type="EMBL" id="CP113361">
    <property type="protein sequence ID" value="WAI00701.1"/>
    <property type="molecule type" value="Genomic_DNA"/>
</dbReference>